<evidence type="ECO:0000256" key="7">
    <source>
        <dbReference type="ARBA" id="ARBA00025178"/>
    </source>
</evidence>
<dbReference type="PANTHER" id="PTHR13581:SF5">
    <property type="entry name" value="MRG_MORF4L-BINDING PROTEIN"/>
    <property type="match status" value="1"/>
</dbReference>
<keyword evidence="10" id="KW-1185">Reference proteome</keyword>
<evidence type="ECO:0000256" key="4">
    <source>
        <dbReference type="ARBA" id="ARBA00023015"/>
    </source>
</evidence>
<feature type="compositionally biased region" description="Low complexity" evidence="8">
    <location>
        <begin position="202"/>
        <end position="228"/>
    </location>
</feature>
<sequence length="285" mass="31810">MPPRKKAKASAASTPLRDTQPKTPQDSGRLSQSQEDVLADPWADEQETQLFKSMMKWKPTGLHKHFRMISIHNDMRSHGFAADDAPHTRIPGIWRKLHQLYDLETLDARENDFAYSEDPDPTDPEEATNLPDFELPEDEFGELMWNARFHREESAAASTPGTMSIEEDKALYVPNMGLLKDLPDGVRSHKAESIAEVTPTPKTAKGTRASRAAAKSGKGAKAAASAAKNVKARSTVSESTEEEEDDDDEEEESSTESEEDSAPVTRRANRNRARQTAPKQRTRKR</sequence>
<feature type="compositionally biased region" description="Polar residues" evidence="8">
    <location>
        <begin position="21"/>
        <end position="35"/>
    </location>
</feature>
<protein>
    <submittedName>
        <fullName evidence="9">CT20-domain-containing protein</fullName>
    </submittedName>
</protein>
<feature type="region of interest" description="Disordered" evidence="8">
    <location>
        <begin position="1"/>
        <end position="42"/>
    </location>
</feature>
<reference evidence="9" key="1">
    <citation type="journal article" date="2020" name="Stud. Mycol.">
        <title>101 Dothideomycetes genomes: a test case for predicting lifestyles and emergence of pathogens.</title>
        <authorList>
            <person name="Haridas S."/>
            <person name="Albert R."/>
            <person name="Binder M."/>
            <person name="Bloem J."/>
            <person name="Labutti K."/>
            <person name="Salamov A."/>
            <person name="Andreopoulos B."/>
            <person name="Baker S."/>
            <person name="Barry K."/>
            <person name="Bills G."/>
            <person name="Bluhm B."/>
            <person name="Cannon C."/>
            <person name="Castanera R."/>
            <person name="Culley D."/>
            <person name="Daum C."/>
            <person name="Ezra D."/>
            <person name="Gonzalez J."/>
            <person name="Henrissat B."/>
            <person name="Kuo A."/>
            <person name="Liang C."/>
            <person name="Lipzen A."/>
            <person name="Lutzoni F."/>
            <person name="Magnuson J."/>
            <person name="Mondo S."/>
            <person name="Nolan M."/>
            <person name="Ohm R."/>
            <person name="Pangilinan J."/>
            <person name="Park H.-J."/>
            <person name="Ramirez L."/>
            <person name="Alfaro M."/>
            <person name="Sun H."/>
            <person name="Tritt A."/>
            <person name="Yoshinaga Y."/>
            <person name="Zwiers L.-H."/>
            <person name="Turgeon B."/>
            <person name="Goodwin S."/>
            <person name="Spatafora J."/>
            <person name="Crous P."/>
            <person name="Grigoriev I."/>
        </authorList>
    </citation>
    <scope>NUCLEOTIDE SEQUENCE</scope>
    <source>
        <strain evidence="9">CBS 119687</strain>
    </source>
</reference>
<dbReference type="GeneID" id="54404398"/>
<dbReference type="GO" id="GO:0005634">
    <property type="term" value="C:nucleus"/>
    <property type="evidence" value="ECO:0007669"/>
    <property type="project" value="UniProtKB-SubCell"/>
</dbReference>
<dbReference type="OrthoDB" id="5595141at2759"/>
<evidence type="ECO:0000256" key="5">
    <source>
        <dbReference type="ARBA" id="ARBA00023163"/>
    </source>
</evidence>
<evidence type="ECO:0000256" key="8">
    <source>
        <dbReference type="SAM" id="MobiDB-lite"/>
    </source>
</evidence>
<keyword evidence="6" id="KW-0539">Nucleus</keyword>
<evidence type="ECO:0000256" key="1">
    <source>
        <dbReference type="ARBA" id="ARBA00004123"/>
    </source>
</evidence>
<feature type="region of interest" description="Disordered" evidence="8">
    <location>
        <begin position="185"/>
        <end position="285"/>
    </location>
</feature>
<dbReference type="GO" id="GO:0006357">
    <property type="term" value="P:regulation of transcription by RNA polymerase II"/>
    <property type="evidence" value="ECO:0007669"/>
    <property type="project" value="TreeGrafter"/>
</dbReference>
<evidence type="ECO:0000256" key="2">
    <source>
        <dbReference type="ARBA" id="ARBA00007117"/>
    </source>
</evidence>
<organism evidence="9 10">
    <name type="scientific">Dothidotthia symphoricarpi CBS 119687</name>
    <dbReference type="NCBI Taxonomy" id="1392245"/>
    <lineage>
        <taxon>Eukaryota</taxon>
        <taxon>Fungi</taxon>
        <taxon>Dikarya</taxon>
        <taxon>Ascomycota</taxon>
        <taxon>Pezizomycotina</taxon>
        <taxon>Dothideomycetes</taxon>
        <taxon>Pleosporomycetidae</taxon>
        <taxon>Pleosporales</taxon>
        <taxon>Dothidotthiaceae</taxon>
        <taxon>Dothidotthia</taxon>
    </lineage>
</organism>
<dbReference type="InterPro" id="IPR012423">
    <property type="entry name" value="Eaf7/MRGBP"/>
</dbReference>
<keyword evidence="3" id="KW-0156">Chromatin regulator</keyword>
<evidence type="ECO:0000313" key="9">
    <source>
        <dbReference type="EMBL" id="KAF2127601.1"/>
    </source>
</evidence>
<evidence type="ECO:0000313" key="10">
    <source>
        <dbReference type="Proteomes" id="UP000799771"/>
    </source>
</evidence>
<gene>
    <name evidence="9" type="ORF">P153DRAFT_294596</name>
</gene>
<feature type="compositionally biased region" description="Acidic residues" evidence="8">
    <location>
        <begin position="239"/>
        <end position="261"/>
    </location>
</feature>
<comment type="function">
    <text evidence="7">Component of the NuA4 histone acetyltransferase complex which is involved in transcriptional activation of selected genes principally by acetylation of nucleosomal histone H4 and H2A. The NuA4 complex is also involved in DNA repair.</text>
</comment>
<dbReference type="AlphaFoldDB" id="A0A6A6AA94"/>
<name>A0A6A6AA94_9PLEO</name>
<keyword evidence="5" id="KW-0804">Transcription</keyword>
<dbReference type="GO" id="GO:0035267">
    <property type="term" value="C:NuA4 histone acetyltransferase complex"/>
    <property type="evidence" value="ECO:0007669"/>
    <property type="project" value="TreeGrafter"/>
</dbReference>
<dbReference type="PANTHER" id="PTHR13581">
    <property type="entry name" value="MRG-BINDING PROTEIN"/>
    <property type="match status" value="1"/>
</dbReference>
<keyword evidence="4" id="KW-0805">Transcription regulation</keyword>
<feature type="compositionally biased region" description="Acidic residues" evidence="8">
    <location>
        <begin position="115"/>
        <end position="126"/>
    </location>
</feature>
<dbReference type="Proteomes" id="UP000799771">
    <property type="component" value="Unassembled WGS sequence"/>
</dbReference>
<comment type="subcellular location">
    <subcellularLocation>
        <location evidence="1">Nucleus</location>
    </subcellularLocation>
</comment>
<dbReference type="RefSeq" id="XP_033521990.1">
    <property type="nucleotide sequence ID" value="XM_033663966.1"/>
</dbReference>
<feature type="region of interest" description="Disordered" evidence="8">
    <location>
        <begin position="113"/>
        <end position="132"/>
    </location>
</feature>
<proteinExistence type="inferred from homology"/>
<evidence type="ECO:0000256" key="6">
    <source>
        <dbReference type="ARBA" id="ARBA00023242"/>
    </source>
</evidence>
<dbReference type="GO" id="GO:0006325">
    <property type="term" value="P:chromatin organization"/>
    <property type="evidence" value="ECO:0007669"/>
    <property type="project" value="UniProtKB-KW"/>
</dbReference>
<evidence type="ECO:0000256" key="3">
    <source>
        <dbReference type="ARBA" id="ARBA00022853"/>
    </source>
</evidence>
<comment type="similarity">
    <text evidence="2">Belongs to the EAF7 family.</text>
</comment>
<accession>A0A6A6AA94</accession>
<dbReference type="Pfam" id="PF07904">
    <property type="entry name" value="Eaf7"/>
    <property type="match status" value="1"/>
</dbReference>
<dbReference type="EMBL" id="ML977510">
    <property type="protein sequence ID" value="KAF2127601.1"/>
    <property type="molecule type" value="Genomic_DNA"/>
</dbReference>